<name>A0A7S1T148_9CHLO</name>
<dbReference type="InterPro" id="IPR000313">
    <property type="entry name" value="PWWP_dom"/>
</dbReference>
<dbReference type="PANTHER" id="PTHR10688">
    <property type="entry name" value="PWWP DOMAIN-CONTAINING PROTEIN"/>
    <property type="match status" value="1"/>
</dbReference>
<feature type="compositionally biased region" description="Low complexity" evidence="1">
    <location>
        <begin position="90"/>
        <end position="111"/>
    </location>
</feature>
<feature type="region of interest" description="Disordered" evidence="1">
    <location>
        <begin position="1"/>
        <end position="208"/>
    </location>
</feature>
<protein>
    <recommendedName>
        <fullName evidence="2">PWWP domain-containing protein</fullName>
    </recommendedName>
</protein>
<feature type="compositionally biased region" description="Low complexity" evidence="1">
    <location>
        <begin position="328"/>
        <end position="346"/>
    </location>
</feature>
<dbReference type="PROSITE" id="PS50812">
    <property type="entry name" value="PWWP"/>
    <property type="match status" value="1"/>
</dbReference>
<reference evidence="3" key="1">
    <citation type="submission" date="2021-01" db="EMBL/GenBank/DDBJ databases">
        <authorList>
            <person name="Corre E."/>
            <person name="Pelletier E."/>
            <person name="Niang G."/>
            <person name="Scheremetjew M."/>
            <person name="Finn R."/>
            <person name="Kale V."/>
            <person name="Holt S."/>
            <person name="Cochrane G."/>
            <person name="Meng A."/>
            <person name="Brown T."/>
            <person name="Cohen L."/>
        </authorList>
    </citation>
    <scope>NUCLEOTIDE SEQUENCE</scope>
    <source>
        <strain evidence="3">PLY429</strain>
    </source>
</reference>
<sequence>MDRKRFVENGPVESSHRKVDQAGAVVHSPAEGGCHKTSRARPVANSPSDGGYPKAMRSPAAEMYVPRGARTKRITDLPAHKRAKLQAAKVQGISVGQQGQGSSSRGSSGVGKAPLPSTTISGTSPKEGHFRPRELAPPASMLHVQKRPINELHRSAPTSVPREAGEKVHKRRMEGDRGQAGATGRQQAEKQSQVKKTVHGEVKRKTMLLSGSLSSAPIKKRANHFLEQGVSMQVERPRHEKPPVSASASALKVKIKHPQGAPASPSLKPTGKSKLATGMKRGIFSMSDSSSGVISSDSDDDRARGDHGARVKAARLDESGRVARPRGRPAGSGKSQGASKAGGSMSLNATRPKLKQQGVEKGLKSASKMQPGHISIAPRPGGSLGVRSDAQVVKRKPGRPPGSGNKSSLLQEGAKGAEGQPPKKMPGWAPGSSLKTKSPSAQREPGPGLGETKPVKRGPGRPPGTGKKQLQAAALAASRSVSPQAAAGRAPKPTVRFNPGEVVWAKMSSFPWWPGQVQVPASREFYDLKHSEEDYFVVFYGDSNYKWLPPSHVRPFHSDYLRHSSSKNRGLQSAIDSAWEAIGKARPRLKPGDKIDPNLFLT</sequence>
<gene>
    <name evidence="3" type="ORF">TCHU04912_LOCUS17458</name>
</gene>
<dbReference type="EMBL" id="HBGG01033360">
    <property type="protein sequence ID" value="CAD9215218.1"/>
    <property type="molecule type" value="Transcribed_RNA"/>
</dbReference>
<feature type="region of interest" description="Disordered" evidence="1">
    <location>
        <begin position="233"/>
        <end position="469"/>
    </location>
</feature>
<dbReference type="Pfam" id="PF00855">
    <property type="entry name" value="PWWP"/>
    <property type="match status" value="1"/>
</dbReference>
<evidence type="ECO:0000259" key="2">
    <source>
        <dbReference type="PROSITE" id="PS50812"/>
    </source>
</evidence>
<feature type="compositionally biased region" description="Basic and acidic residues" evidence="1">
    <location>
        <begin position="163"/>
        <end position="177"/>
    </location>
</feature>
<evidence type="ECO:0000313" key="3">
    <source>
        <dbReference type="EMBL" id="CAD9215218.1"/>
    </source>
</evidence>
<evidence type="ECO:0000256" key="1">
    <source>
        <dbReference type="SAM" id="MobiDB-lite"/>
    </source>
</evidence>
<feature type="compositionally biased region" description="Basic and acidic residues" evidence="1">
    <location>
        <begin position="301"/>
        <end position="321"/>
    </location>
</feature>
<dbReference type="AlphaFoldDB" id="A0A7S1T148"/>
<accession>A0A7S1T148</accession>
<feature type="domain" description="PWWP" evidence="2">
    <location>
        <begin position="499"/>
        <end position="559"/>
    </location>
</feature>
<dbReference type="PANTHER" id="PTHR10688:SF5">
    <property type="entry name" value="PWWP DOMAIN-CONTAINING PROTEIN 1-RELATED"/>
    <property type="match status" value="1"/>
</dbReference>
<dbReference type="SMART" id="SM00293">
    <property type="entry name" value="PWWP"/>
    <property type="match status" value="1"/>
</dbReference>
<feature type="compositionally biased region" description="Polar residues" evidence="1">
    <location>
        <begin position="184"/>
        <end position="195"/>
    </location>
</feature>
<dbReference type="SUPFAM" id="SSF63748">
    <property type="entry name" value="Tudor/PWWP/MBT"/>
    <property type="match status" value="1"/>
</dbReference>
<organism evidence="3">
    <name type="scientific">Tetraselmis chuii</name>
    <dbReference type="NCBI Taxonomy" id="63592"/>
    <lineage>
        <taxon>Eukaryota</taxon>
        <taxon>Viridiplantae</taxon>
        <taxon>Chlorophyta</taxon>
        <taxon>core chlorophytes</taxon>
        <taxon>Chlorodendrophyceae</taxon>
        <taxon>Chlorodendrales</taxon>
        <taxon>Chlorodendraceae</taxon>
        <taxon>Tetraselmis</taxon>
    </lineage>
</organism>
<dbReference type="CDD" id="cd05162">
    <property type="entry name" value="PWWP"/>
    <property type="match status" value="1"/>
</dbReference>
<dbReference type="Gene3D" id="2.30.30.140">
    <property type="match status" value="1"/>
</dbReference>
<proteinExistence type="predicted"/>
<dbReference type="InterPro" id="IPR052657">
    <property type="entry name" value="PDP_family_Arabidopsis"/>
</dbReference>
<feature type="compositionally biased region" description="Low complexity" evidence="1">
    <location>
        <begin position="285"/>
        <end position="296"/>
    </location>
</feature>